<dbReference type="InterPro" id="IPR050411">
    <property type="entry name" value="AlphaKG_dependent_hydroxylases"/>
</dbReference>
<dbReference type="Proteomes" id="UP000256845">
    <property type="component" value="Unassembled WGS sequence"/>
</dbReference>
<comment type="cofactor">
    <cofactor evidence="2">
        <name>L-ascorbate</name>
        <dbReference type="ChEBI" id="CHEBI:38290"/>
    </cofactor>
</comment>
<dbReference type="GO" id="GO:0045329">
    <property type="term" value="P:carnitine biosynthetic process"/>
    <property type="evidence" value="ECO:0007669"/>
    <property type="project" value="TreeGrafter"/>
</dbReference>
<evidence type="ECO:0000313" key="9">
    <source>
        <dbReference type="EMBL" id="RED48571.1"/>
    </source>
</evidence>
<keyword evidence="7" id="KW-0408">Iron</keyword>
<comment type="caution">
    <text evidence="9">The sequence shown here is derived from an EMBL/GenBank/DDBJ whole genome shotgun (WGS) entry which is preliminary data.</text>
</comment>
<keyword evidence="5 9" id="KW-0223">Dioxygenase</keyword>
<protein>
    <submittedName>
        <fullName evidence="9">Gamma-butyrobetaine dioxygenase</fullName>
    </submittedName>
</protein>
<dbReference type="PANTHER" id="PTHR10696:SF25">
    <property type="entry name" value="OXIDOREDUCTASE AIM17-RELATED"/>
    <property type="match status" value="1"/>
</dbReference>
<dbReference type="GO" id="GO:0046872">
    <property type="term" value="F:metal ion binding"/>
    <property type="evidence" value="ECO:0007669"/>
    <property type="project" value="UniProtKB-KW"/>
</dbReference>
<comment type="similarity">
    <text evidence="3">Belongs to the gamma-BBH/TMLD family.</text>
</comment>
<accession>A0A3D9HH38</accession>
<dbReference type="InterPro" id="IPR003819">
    <property type="entry name" value="TauD/TfdA-like"/>
</dbReference>
<keyword evidence="4" id="KW-0479">Metal-binding</keyword>
<dbReference type="RefSeq" id="WP_181905399.1">
    <property type="nucleotide sequence ID" value="NZ_QRDW01000007.1"/>
</dbReference>
<dbReference type="GO" id="GO:0016706">
    <property type="term" value="F:2-oxoglutarate-dependent dioxygenase activity"/>
    <property type="evidence" value="ECO:0007669"/>
    <property type="project" value="UniProtKB-ARBA"/>
</dbReference>
<comment type="cofactor">
    <cofactor evidence="1">
        <name>Fe(2+)</name>
        <dbReference type="ChEBI" id="CHEBI:29033"/>
    </cofactor>
</comment>
<feature type="domain" description="TauD/TfdA-like" evidence="8">
    <location>
        <begin position="107"/>
        <end position="351"/>
    </location>
</feature>
<keyword evidence="10" id="KW-1185">Reference proteome</keyword>
<dbReference type="Gene3D" id="3.60.130.10">
    <property type="entry name" value="Clavaminate synthase-like"/>
    <property type="match status" value="1"/>
</dbReference>
<evidence type="ECO:0000256" key="5">
    <source>
        <dbReference type="ARBA" id="ARBA00022964"/>
    </source>
</evidence>
<evidence type="ECO:0000259" key="8">
    <source>
        <dbReference type="Pfam" id="PF02668"/>
    </source>
</evidence>
<sequence>MVSLNEVMHDQQGVTAVFSDGTVSRFHGAWLRDNDRGQSARHADNDQRLFDITELPDDLSIEGAVVTDDHLDVAFAADGHVARFPVSWLFDNRYDREHETVLPDLWGAHLKTSLPVFDFSRVLEDDRTRMAWLQAVRDQGFGILENVPCEEGMVCRAAEIFGYVRETNYGRLFEVRSEENPVNLAYTGLGLNVHTDNPYRDPVPGLQLLHCLISNPDGGDTLLVDGFHVAETLRRENPAAFGLLCENWVPFRYRGDSSDLQARGPIIQLNDRGRIIAVRYNNRSAAPFDLPAEKMEAYYDAYRLFAKMLHRPEFELTFKLTDGQLMAFDNQRVLHGRKGFGGGKRHLQGCYADKDSLLSALRVLEAQS</sequence>
<evidence type="ECO:0000256" key="2">
    <source>
        <dbReference type="ARBA" id="ARBA00001961"/>
    </source>
</evidence>
<dbReference type="Pfam" id="PF02668">
    <property type="entry name" value="TauD"/>
    <property type="match status" value="1"/>
</dbReference>
<dbReference type="CDD" id="cd00250">
    <property type="entry name" value="CAS_like"/>
    <property type="match status" value="1"/>
</dbReference>
<dbReference type="InterPro" id="IPR038492">
    <property type="entry name" value="GBBH-like_N_sf"/>
</dbReference>
<dbReference type="InterPro" id="IPR042098">
    <property type="entry name" value="TauD-like_sf"/>
</dbReference>
<dbReference type="FunFam" id="3.60.130.10:FF:000001">
    <property type="entry name" value="Trimethyllysine dioxygenase, mitochondrial"/>
    <property type="match status" value="1"/>
</dbReference>
<gene>
    <name evidence="9" type="ORF">DFP90_10774</name>
</gene>
<evidence type="ECO:0000256" key="7">
    <source>
        <dbReference type="ARBA" id="ARBA00023004"/>
    </source>
</evidence>
<evidence type="ECO:0000256" key="6">
    <source>
        <dbReference type="ARBA" id="ARBA00023002"/>
    </source>
</evidence>
<dbReference type="Gene3D" id="3.30.2020.30">
    <property type="match status" value="1"/>
</dbReference>
<reference evidence="9 10" key="1">
    <citation type="submission" date="2018-07" db="EMBL/GenBank/DDBJ databases">
        <title>Genomic Encyclopedia of Type Strains, Phase III (KMG-III): the genomes of soil and plant-associated and newly described type strains.</title>
        <authorList>
            <person name="Whitman W."/>
        </authorList>
    </citation>
    <scope>NUCLEOTIDE SEQUENCE [LARGE SCALE GENOMIC DNA]</scope>
    <source>
        <strain evidence="9 10">CECT 8488</strain>
    </source>
</reference>
<proteinExistence type="inferred from homology"/>
<evidence type="ECO:0000256" key="4">
    <source>
        <dbReference type="ARBA" id="ARBA00022723"/>
    </source>
</evidence>
<dbReference type="EMBL" id="QRDW01000007">
    <property type="protein sequence ID" value="RED48571.1"/>
    <property type="molecule type" value="Genomic_DNA"/>
</dbReference>
<dbReference type="SUPFAM" id="SSF51197">
    <property type="entry name" value="Clavaminate synthase-like"/>
    <property type="match status" value="1"/>
</dbReference>
<evidence type="ECO:0000256" key="1">
    <source>
        <dbReference type="ARBA" id="ARBA00001954"/>
    </source>
</evidence>
<evidence type="ECO:0000256" key="3">
    <source>
        <dbReference type="ARBA" id="ARBA00008654"/>
    </source>
</evidence>
<organism evidence="9 10">
    <name type="scientific">Aestuariispira insulae</name>
    <dbReference type="NCBI Taxonomy" id="1461337"/>
    <lineage>
        <taxon>Bacteria</taxon>
        <taxon>Pseudomonadati</taxon>
        <taxon>Pseudomonadota</taxon>
        <taxon>Alphaproteobacteria</taxon>
        <taxon>Rhodospirillales</taxon>
        <taxon>Kiloniellaceae</taxon>
        <taxon>Aestuariispira</taxon>
    </lineage>
</organism>
<dbReference type="AlphaFoldDB" id="A0A3D9HH38"/>
<keyword evidence="6" id="KW-0560">Oxidoreductase</keyword>
<evidence type="ECO:0000313" key="10">
    <source>
        <dbReference type="Proteomes" id="UP000256845"/>
    </source>
</evidence>
<dbReference type="PANTHER" id="PTHR10696">
    <property type="entry name" value="GAMMA-BUTYROBETAINE HYDROXYLASE-RELATED"/>
    <property type="match status" value="1"/>
</dbReference>
<name>A0A3D9HH38_9PROT</name>